<dbReference type="EMBL" id="CP044419">
    <property type="protein sequence ID" value="QOY41993.1"/>
    <property type="molecule type" value="Genomic_DNA"/>
</dbReference>
<dbReference type="PANTHER" id="PTHR31789">
    <property type="entry name" value="OS05G0482600 PROTEIN"/>
    <property type="match status" value="1"/>
</dbReference>
<protein>
    <submittedName>
        <fullName evidence="1">Uncharacterized protein</fullName>
    </submittedName>
</protein>
<name>A0A7S7LHC4_CRYPV</name>
<dbReference type="Pfam" id="PF25463">
    <property type="entry name" value="DUF7899"/>
    <property type="match status" value="1"/>
</dbReference>
<dbReference type="AlphaFoldDB" id="A0A7S7LHC4"/>
<dbReference type="Proteomes" id="UP000593906">
    <property type="component" value="Chromosome 4"/>
</dbReference>
<organism evidence="1 2">
    <name type="scientific">Cryptosporidium parvum</name>
    <dbReference type="NCBI Taxonomy" id="5807"/>
    <lineage>
        <taxon>Eukaryota</taxon>
        <taxon>Sar</taxon>
        <taxon>Alveolata</taxon>
        <taxon>Apicomplexa</taxon>
        <taxon>Conoidasida</taxon>
        <taxon>Coccidia</taxon>
        <taxon>Eucoccidiorida</taxon>
        <taxon>Eimeriorina</taxon>
        <taxon>Cryptosporidiidae</taxon>
        <taxon>Cryptosporidium</taxon>
    </lineage>
</organism>
<dbReference type="VEuPathDB" id="CryptoDB:CPATCC_0018160"/>
<evidence type="ECO:0000313" key="2">
    <source>
        <dbReference type="Proteomes" id="UP000593906"/>
    </source>
</evidence>
<evidence type="ECO:0000313" key="1">
    <source>
        <dbReference type="EMBL" id="QOY41993.1"/>
    </source>
</evidence>
<dbReference type="InterPro" id="IPR011044">
    <property type="entry name" value="Quino_amine_DH_bsu"/>
</dbReference>
<gene>
    <name evidence="1" type="ORF">CPATCC_001587</name>
</gene>
<dbReference type="InterPro" id="IPR057221">
    <property type="entry name" value="DUF7899"/>
</dbReference>
<dbReference type="SUPFAM" id="SSF50969">
    <property type="entry name" value="YVTN repeat-like/Quinoprotein amine dehydrogenase"/>
    <property type="match status" value="1"/>
</dbReference>
<proteinExistence type="predicted"/>
<sequence>MTKKKSIRNYNVTNKRVNLSIVKNIIQNKYYGGAQSNEFRIPPTLSQTLEFKRMKLSSILNITNDLPQIIRGHCKLSKPSKIIEVVFSKEILFVLNDSGLGTAYNRHNNKILCILNRSPSETIRSLFYNKLNNTIVIAFHHDPSMLNCTIFNIEDVMLKRNISSNIGKEFQQIKVGNPGFIEFDDGNGRIVVADPQNDYFTFWDMSNYNKLYQIKGQNFLEMRISDGTVVFFRQPSYSTIEAHLCNISNGEYLEKTIVKLRSSLDIQFLELHREYLLLKQESCSIRVWNLLTNSSKKISRTRDFHPKAFIFFDQITEINNFTNFLTVSTDEINVWTCNNLGEVEIKFRISLPGIQTADCVNVCFSKGIIMTYCNGLILNEYEQENEDTNNIQHLNENYNNHENSSYMSMSGFIPQFIQASKYFTCFYGSNNIENSSLVNRSNHNMSLTTTITGETISENEQEIITITNNNSINNTNYSCQNQSQNQIIDFELDTSCYLNQHDGQLAPFCPIIDDENAFFSKNKNSLRKAIYIHSLYDGSNLGTIFCDDINDDSEDVVLLHYDSDGMEIACGTNYGLLRRYKHIFG</sequence>
<dbReference type="PANTHER" id="PTHR31789:SF1">
    <property type="entry name" value="OS05G0482600 PROTEIN"/>
    <property type="match status" value="1"/>
</dbReference>
<accession>A0A7S7LHC4</accession>
<reference evidence="1 2" key="1">
    <citation type="submission" date="2019-09" db="EMBL/GenBank/DDBJ databases">
        <title>Consistent, comparative and evidence-based genome assembly and annotation for Cryptosporidium parvum, C. hominis and C. tyzzeri.</title>
        <authorList>
            <person name="Baptista R.P."/>
            <person name="Li Y."/>
            <person name="Sateriale A."/>
            <person name="Ansell B."/>
            <person name="Jex A."/>
            <person name="Sanders M."/>
            <person name="Brooks K."/>
            <person name="Tracey A."/>
            <person name="Berriman M."/>
            <person name="Striepen B."/>
            <person name="Cotton J.A."/>
            <person name="Kissinger J.C."/>
        </authorList>
    </citation>
    <scope>NUCLEOTIDE SEQUENCE [LARGE SCALE GENOMIC DNA]</scope>
    <source>
        <strain evidence="1 2">IOWA-ATCC</strain>
    </source>
</reference>